<evidence type="ECO:0000313" key="2">
    <source>
        <dbReference type="Proteomes" id="UP000654370"/>
    </source>
</evidence>
<name>A0A8H7UHE6_MORIS</name>
<evidence type="ECO:0000313" key="1">
    <source>
        <dbReference type="EMBL" id="KAG2185916.1"/>
    </source>
</evidence>
<dbReference type="EMBL" id="JAEPQZ010000001">
    <property type="protein sequence ID" value="KAG2185916.1"/>
    <property type="molecule type" value="Genomic_DNA"/>
</dbReference>
<proteinExistence type="predicted"/>
<gene>
    <name evidence="1" type="ORF">INT43_002354</name>
</gene>
<dbReference type="OrthoDB" id="2339921at2759"/>
<accession>A0A8H7UHE6</accession>
<organism evidence="1 2">
    <name type="scientific">Mortierella isabellina</name>
    <name type="common">Filamentous fungus</name>
    <name type="synonym">Umbelopsis isabellina</name>
    <dbReference type="NCBI Taxonomy" id="91625"/>
    <lineage>
        <taxon>Eukaryota</taxon>
        <taxon>Fungi</taxon>
        <taxon>Fungi incertae sedis</taxon>
        <taxon>Mucoromycota</taxon>
        <taxon>Mucoromycotina</taxon>
        <taxon>Umbelopsidomycetes</taxon>
        <taxon>Umbelopsidales</taxon>
        <taxon>Umbelopsidaceae</taxon>
        <taxon>Umbelopsis</taxon>
    </lineage>
</organism>
<keyword evidence="2" id="KW-1185">Reference proteome</keyword>
<reference evidence="1" key="1">
    <citation type="submission" date="2020-12" db="EMBL/GenBank/DDBJ databases">
        <title>Metabolic potential, ecology and presence of endohyphal bacteria is reflected in genomic diversity of Mucoromycotina.</title>
        <authorList>
            <person name="Muszewska A."/>
            <person name="Okrasinska A."/>
            <person name="Steczkiewicz K."/>
            <person name="Drgas O."/>
            <person name="Orlowska M."/>
            <person name="Perlinska-Lenart U."/>
            <person name="Aleksandrzak-Piekarczyk T."/>
            <person name="Szatraj K."/>
            <person name="Zielenkiewicz U."/>
            <person name="Pilsyk S."/>
            <person name="Malc E."/>
            <person name="Mieczkowski P."/>
            <person name="Kruszewska J.S."/>
            <person name="Biernat P."/>
            <person name="Pawlowska J."/>
        </authorList>
    </citation>
    <scope>NUCLEOTIDE SEQUENCE</scope>
    <source>
        <strain evidence="1">WA0000067209</strain>
    </source>
</reference>
<dbReference type="Proteomes" id="UP000654370">
    <property type="component" value="Unassembled WGS sequence"/>
</dbReference>
<protein>
    <submittedName>
        <fullName evidence="1">Uncharacterized protein</fullName>
    </submittedName>
</protein>
<comment type="caution">
    <text evidence="1">The sequence shown here is derived from an EMBL/GenBank/DDBJ whole genome shotgun (WGS) entry which is preliminary data.</text>
</comment>
<sequence>MKGNTSHVQIPVELLYEIFYQLSKTYNNDLDGFMAIMNASFVNRSWLYVAYRFLNNHNTARLAQLLNWSSSRREYTHRSKVTRFVTLLKLVGISETIDIPEFTLDFHPILNNDHRAATDIRNLLSHCKIHRLKILFDANFDRSKGRIKLFLAKIHMVSSPSIVHFAAYCPQRRCQCCCAKGYDKEIAEFVQSLKVTTLVMQQMQPGICTLAALKTTRELVLDRCLDSSFISRLIQQMPLVKSVRLYQDDLSCLSTRSLTRLATSIGFVKDFRIQITDYRADDGSDLYKKQQQISNMTINSELISHLDDLKLLQQTGFSICGNELILSNPEVHCAT</sequence>
<dbReference type="AlphaFoldDB" id="A0A8H7UHE6"/>